<name>A0A2P2NGP8_RHIMU</name>
<dbReference type="GO" id="GO:0009451">
    <property type="term" value="P:RNA modification"/>
    <property type="evidence" value="ECO:0007669"/>
    <property type="project" value="InterPro"/>
</dbReference>
<keyword evidence="3" id="KW-0472">Membrane</keyword>
<dbReference type="Pfam" id="PF01535">
    <property type="entry name" value="PPR"/>
    <property type="match status" value="2"/>
</dbReference>
<dbReference type="Gene3D" id="1.25.40.10">
    <property type="entry name" value="Tetratricopeptide repeat domain"/>
    <property type="match status" value="1"/>
</dbReference>
<dbReference type="GO" id="GO:0003723">
    <property type="term" value="F:RNA binding"/>
    <property type="evidence" value="ECO:0007669"/>
    <property type="project" value="InterPro"/>
</dbReference>
<dbReference type="PANTHER" id="PTHR47926">
    <property type="entry name" value="PENTATRICOPEPTIDE REPEAT-CONTAINING PROTEIN"/>
    <property type="match status" value="1"/>
</dbReference>
<dbReference type="GO" id="GO:0099402">
    <property type="term" value="P:plant organ development"/>
    <property type="evidence" value="ECO:0007669"/>
    <property type="project" value="UniProtKB-ARBA"/>
</dbReference>
<feature type="repeat" description="PPR" evidence="2">
    <location>
        <begin position="9"/>
        <end position="44"/>
    </location>
</feature>
<accession>A0A2P2NGP8</accession>
<dbReference type="NCBIfam" id="TIGR00756">
    <property type="entry name" value="PPR"/>
    <property type="match status" value="1"/>
</dbReference>
<evidence type="ECO:0000313" key="4">
    <source>
        <dbReference type="EMBL" id="MBX41623.1"/>
    </source>
</evidence>
<feature type="transmembrane region" description="Helical" evidence="3">
    <location>
        <begin position="112"/>
        <end position="132"/>
    </location>
</feature>
<reference evidence="4" key="1">
    <citation type="submission" date="2018-02" db="EMBL/GenBank/DDBJ databases">
        <title>Rhizophora mucronata_Transcriptome.</title>
        <authorList>
            <person name="Meera S.P."/>
            <person name="Sreeshan A."/>
            <person name="Augustine A."/>
        </authorList>
    </citation>
    <scope>NUCLEOTIDE SEQUENCE</scope>
    <source>
        <tissue evidence="4">Leaf</tissue>
    </source>
</reference>
<feature type="transmembrane region" description="Helical" evidence="3">
    <location>
        <begin position="74"/>
        <end position="92"/>
    </location>
</feature>
<dbReference type="InterPro" id="IPR002885">
    <property type="entry name" value="PPR_rpt"/>
</dbReference>
<dbReference type="InterPro" id="IPR011990">
    <property type="entry name" value="TPR-like_helical_dom_sf"/>
</dbReference>
<evidence type="ECO:0000256" key="3">
    <source>
        <dbReference type="SAM" id="Phobius"/>
    </source>
</evidence>
<protein>
    <submittedName>
        <fullName evidence="4">Pentatricopeptide repeat-containing family protein</fullName>
    </submittedName>
</protein>
<keyword evidence="1" id="KW-0677">Repeat</keyword>
<keyword evidence="3" id="KW-0812">Transmembrane</keyword>
<evidence type="ECO:0000256" key="1">
    <source>
        <dbReference type="ARBA" id="ARBA00022737"/>
    </source>
</evidence>
<dbReference type="PANTHER" id="PTHR47926:SF417">
    <property type="entry name" value="PENTACOTRIPEPTIDE-REPEAT REGION OF PRORP DOMAIN-CONTAINING PROTEIN"/>
    <property type="match status" value="1"/>
</dbReference>
<organism evidence="4">
    <name type="scientific">Rhizophora mucronata</name>
    <name type="common">Asiatic mangrove</name>
    <dbReference type="NCBI Taxonomy" id="61149"/>
    <lineage>
        <taxon>Eukaryota</taxon>
        <taxon>Viridiplantae</taxon>
        <taxon>Streptophyta</taxon>
        <taxon>Embryophyta</taxon>
        <taxon>Tracheophyta</taxon>
        <taxon>Spermatophyta</taxon>
        <taxon>Magnoliopsida</taxon>
        <taxon>eudicotyledons</taxon>
        <taxon>Gunneridae</taxon>
        <taxon>Pentapetalae</taxon>
        <taxon>rosids</taxon>
        <taxon>fabids</taxon>
        <taxon>Malpighiales</taxon>
        <taxon>Rhizophoraceae</taxon>
        <taxon>Rhizophora</taxon>
    </lineage>
</organism>
<dbReference type="Pfam" id="PF20431">
    <property type="entry name" value="E_motif"/>
    <property type="match status" value="1"/>
</dbReference>
<dbReference type="InterPro" id="IPR046960">
    <property type="entry name" value="PPR_At4g14850-like_plant"/>
</dbReference>
<evidence type="ECO:0000256" key="2">
    <source>
        <dbReference type="PROSITE-ProRule" id="PRU00708"/>
    </source>
</evidence>
<sequence length="165" mass="18363">MEFGGLKPNDITFLSLLCGCSHTGLTDEGLECFNEMISRHNIVPRAEHFSCMVDLYARRGQLEEAYNMICRMNIKPNASLWGAILGACSIYGNMPLGKTAAMHIFGMDPENLVNYVVLASIYTAAGAWNNAWKVRNLLKERKLKKATASSLLQSTEIKFELLQAN</sequence>
<proteinExistence type="predicted"/>
<dbReference type="AlphaFoldDB" id="A0A2P2NGP8"/>
<dbReference type="EMBL" id="GGEC01061139">
    <property type="protein sequence ID" value="MBX41623.1"/>
    <property type="molecule type" value="Transcribed_RNA"/>
</dbReference>
<keyword evidence="3" id="KW-1133">Transmembrane helix</keyword>
<dbReference type="PROSITE" id="PS51375">
    <property type="entry name" value="PPR"/>
    <property type="match status" value="1"/>
</dbReference>
<dbReference type="InterPro" id="IPR046848">
    <property type="entry name" value="E_motif"/>
</dbReference>
<dbReference type="FunFam" id="1.25.40.10:FF:000158">
    <property type="entry name" value="pentatricopeptide repeat-containing protein At2g33680"/>
    <property type="match status" value="1"/>
</dbReference>